<dbReference type="PANTHER" id="PTHR44899:SF3">
    <property type="entry name" value="SERINE_THREONINE-PROTEIN KINASE NEK1"/>
    <property type="match status" value="1"/>
</dbReference>
<organism evidence="11 12">
    <name type="scientific">Symbiodinium microadriaticum</name>
    <name type="common">Dinoflagellate</name>
    <name type="synonym">Zooxanthella microadriatica</name>
    <dbReference type="NCBI Taxonomy" id="2951"/>
    <lineage>
        <taxon>Eukaryota</taxon>
        <taxon>Sar</taxon>
        <taxon>Alveolata</taxon>
        <taxon>Dinophyceae</taxon>
        <taxon>Suessiales</taxon>
        <taxon>Symbiodiniaceae</taxon>
        <taxon>Symbiodinium</taxon>
    </lineage>
</organism>
<evidence type="ECO:0000256" key="6">
    <source>
        <dbReference type="ARBA" id="ARBA00022840"/>
    </source>
</evidence>
<evidence type="ECO:0000256" key="7">
    <source>
        <dbReference type="ARBA" id="ARBA00047899"/>
    </source>
</evidence>
<evidence type="ECO:0000259" key="10">
    <source>
        <dbReference type="PROSITE" id="PS50011"/>
    </source>
</evidence>
<comment type="catalytic activity">
    <reaction evidence="7">
        <text>L-threonyl-[protein] + ATP = O-phospho-L-threonyl-[protein] + ADP + H(+)</text>
        <dbReference type="Rhea" id="RHEA:46608"/>
        <dbReference type="Rhea" id="RHEA-COMP:11060"/>
        <dbReference type="Rhea" id="RHEA-COMP:11605"/>
        <dbReference type="ChEBI" id="CHEBI:15378"/>
        <dbReference type="ChEBI" id="CHEBI:30013"/>
        <dbReference type="ChEBI" id="CHEBI:30616"/>
        <dbReference type="ChEBI" id="CHEBI:61977"/>
        <dbReference type="ChEBI" id="CHEBI:456216"/>
        <dbReference type="EC" id="2.7.11.1"/>
    </reaction>
</comment>
<dbReference type="Gene3D" id="1.10.510.10">
    <property type="entry name" value="Transferase(Phosphotransferase) domain 1"/>
    <property type="match status" value="1"/>
</dbReference>
<dbReference type="OrthoDB" id="414215at2759"/>
<dbReference type="InterPro" id="IPR008271">
    <property type="entry name" value="Ser/Thr_kinase_AS"/>
</dbReference>
<keyword evidence="4" id="KW-0547">Nucleotide-binding</keyword>
<evidence type="ECO:0000256" key="8">
    <source>
        <dbReference type="ARBA" id="ARBA00048679"/>
    </source>
</evidence>
<dbReference type="InterPro" id="IPR051131">
    <property type="entry name" value="NEK_Ser/Thr_kinase_NIMA"/>
</dbReference>
<dbReference type="InterPro" id="IPR000719">
    <property type="entry name" value="Prot_kinase_dom"/>
</dbReference>
<evidence type="ECO:0000313" key="12">
    <source>
        <dbReference type="Proteomes" id="UP000186817"/>
    </source>
</evidence>
<feature type="compositionally biased region" description="Basic and acidic residues" evidence="9">
    <location>
        <begin position="14"/>
        <end position="31"/>
    </location>
</feature>
<gene>
    <name evidence="11" type="primary">nek3</name>
    <name evidence="11" type="ORF">AK812_SmicGene38101</name>
</gene>
<feature type="region of interest" description="Disordered" evidence="9">
    <location>
        <begin position="1"/>
        <end position="73"/>
    </location>
</feature>
<dbReference type="PROSITE" id="PS50011">
    <property type="entry name" value="PROTEIN_KINASE_DOM"/>
    <property type="match status" value="1"/>
</dbReference>
<dbReference type="SUPFAM" id="SSF56112">
    <property type="entry name" value="Protein kinase-like (PK-like)"/>
    <property type="match status" value="1"/>
</dbReference>
<name>A0A1Q9CEL4_SYMMI</name>
<feature type="domain" description="Protein kinase" evidence="10">
    <location>
        <begin position="118"/>
        <end position="378"/>
    </location>
</feature>
<keyword evidence="6" id="KW-0067">ATP-binding</keyword>
<dbReference type="InterPro" id="IPR011009">
    <property type="entry name" value="Kinase-like_dom_sf"/>
</dbReference>
<evidence type="ECO:0000256" key="3">
    <source>
        <dbReference type="ARBA" id="ARBA00022679"/>
    </source>
</evidence>
<dbReference type="PANTHER" id="PTHR44899">
    <property type="entry name" value="CAMK FAMILY PROTEIN KINASE"/>
    <property type="match status" value="1"/>
</dbReference>
<evidence type="ECO:0000256" key="4">
    <source>
        <dbReference type="ARBA" id="ARBA00022741"/>
    </source>
</evidence>
<dbReference type="OMA" id="KPLYMSP"/>
<evidence type="ECO:0000313" key="11">
    <source>
        <dbReference type="EMBL" id="OLP81365.1"/>
    </source>
</evidence>
<dbReference type="Pfam" id="PF00069">
    <property type="entry name" value="Pkinase"/>
    <property type="match status" value="1"/>
</dbReference>
<feature type="compositionally biased region" description="Pro residues" evidence="9">
    <location>
        <begin position="421"/>
        <end position="431"/>
    </location>
</feature>
<keyword evidence="5 11" id="KW-0418">Kinase</keyword>
<feature type="compositionally biased region" description="Basic and acidic residues" evidence="9">
    <location>
        <begin position="442"/>
        <end position="452"/>
    </location>
</feature>
<keyword evidence="12" id="KW-1185">Reference proteome</keyword>
<evidence type="ECO:0000256" key="1">
    <source>
        <dbReference type="ARBA" id="ARBA00012513"/>
    </source>
</evidence>
<keyword evidence="3" id="KW-0808">Transferase</keyword>
<keyword evidence="2" id="KW-0723">Serine/threonine-protein kinase</keyword>
<dbReference type="GO" id="GO:0004674">
    <property type="term" value="F:protein serine/threonine kinase activity"/>
    <property type="evidence" value="ECO:0007669"/>
    <property type="project" value="UniProtKB-KW"/>
</dbReference>
<dbReference type="GO" id="GO:0005524">
    <property type="term" value="F:ATP binding"/>
    <property type="evidence" value="ECO:0007669"/>
    <property type="project" value="UniProtKB-KW"/>
</dbReference>
<dbReference type="EC" id="2.7.11.1" evidence="1"/>
<comment type="catalytic activity">
    <reaction evidence="8">
        <text>L-seryl-[protein] + ATP = O-phospho-L-seryl-[protein] + ADP + H(+)</text>
        <dbReference type="Rhea" id="RHEA:17989"/>
        <dbReference type="Rhea" id="RHEA-COMP:9863"/>
        <dbReference type="Rhea" id="RHEA-COMP:11604"/>
        <dbReference type="ChEBI" id="CHEBI:15378"/>
        <dbReference type="ChEBI" id="CHEBI:29999"/>
        <dbReference type="ChEBI" id="CHEBI:30616"/>
        <dbReference type="ChEBI" id="CHEBI:83421"/>
        <dbReference type="ChEBI" id="CHEBI:456216"/>
        <dbReference type="EC" id="2.7.11.1"/>
    </reaction>
</comment>
<reference evidence="11 12" key="1">
    <citation type="submission" date="2016-02" db="EMBL/GenBank/DDBJ databases">
        <title>Genome analysis of coral dinoflagellate symbionts highlights evolutionary adaptations to a symbiotic lifestyle.</title>
        <authorList>
            <person name="Aranda M."/>
            <person name="Li Y."/>
            <person name="Liew Y.J."/>
            <person name="Baumgarten S."/>
            <person name="Simakov O."/>
            <person name="Wilson M."/>
            <person name="Piel J."/>
            <person name="Ashoor H."/>
            <person name="Bougouffa S."/>
            <person name="Bajic V.B."/>
            <person name="Ryu T."/>
            <person name="Ravasi T."/>
            <person name="Bayer T."/>
            <person name="Micklem G."/>
            <person name="Kim H."/>
            <person name="Bhak J."/>
            <person name="Lajeunesse T.C."/>
            <person name="Voolstra C.R."/>
        </authorList>
    </citation>
    <scope>NUCLEOTIDE SEQUENCE [LARGE SCALE GENOMIC DNA]</scope>
    <source>
        <strain evidence="11 12">CCMP2467</strain>
    </source>
</reference>
<proteinExistence type="predicted"/>
<dbReference type="SMART" id="SM00220">
    <property type="entry name" value="S_TKc"/>
    <property type="match status" value="1"/>
</dbReference>
<sequence>MESLGKLSRPPKAVQEDPRPVEPKPPDKENRSPAAVARNEGHQVVRVRSRPSSAGPQVKLIEPDAPPPGATGPLHVVKNLREERWEQRRLAHAPAPYAVEKLQGRPSSIGEFNHREQFEILKDLQSSDSGSVHVARIKKGEDLVVLKRRRAPELGKAKDVLNEYEIMKKLNHSNIIRCYGYFWDFPSQSLYIVLEYANRGDLHWELQKRKRLGKPFGDEEIWDILAQVLMGLCHIHARGIVHRDIKAMNLFLTSDGVIKLGDFGVSRQMSEKTLCLQSFYGTPLYFSPEMIEGQTYTNTTDIWSLGVVLYELLTLELPFKGKSLQDVIAAVLRGQYAPIPSYRPQEFSQIVSTMLTRDPAKRPTAEMLLRRLSRSGKLRANSAAAKMVEALSPEPSPCGDLRREPEVVRVRRRPASAGPQAKPPAKVPTPPVSDSSSGAVARPRDQRWEQRRQARFMESGTDQDSRDTDTTVEPGPVAPAGLTRPMPKAR</sequence>
<accession>A0A1Q9CEL4</accession>
<comment type="caution">
    <text evidence="11">The sequence shown here is derived from an EMBL/GenBank/DDBJ whole genome shotgun (WGS) entry which is preliminary data.</text>
</comment>
<evidence type="ECO:0000256" key="2">
    <source>
        <dbReference type="ARBA" id="ARBA00022527"/>
    </source>
</evidence>
<dbReference type="PROSITE" id="PS00108">
    <property type="entry name" value="PROTEIN_KINASE_ST"/>
    <property type="match status" value="1"/>
</dbReference>
<protein>
    <recommendedName>
        <fullName evidence="1">non-specific serine/threonine protein kinase</fullName>
        <ecNumber evidence="1">2.7.11.1</ecNumber>
    </recommendedName>
</protein>
<dbReference type="AlphaFoldDB" id="A0A1Q9CEL4"/>
<evidence type="ECO:0000256" key="5">
    <source>
        <dbReference type="ARBA" id="ARBA00022777"/>
    </source>
</evidence>
<evidence type="ECO:0000256" key="9">
    <source>
        <dbReference type="SAM" id="MobiDB-lite"/>
    </source>
</evidence>
<dbReference type="Proteomes" id="UP000186817">
    <property type="component" value="Unassembled WGS sequence"/>
</dbReference>
<dbReference type="EMBL" id="LSRX01001286">
    <property type="protein sequence ID" value="OLP81365.1"/>
    <property type="molecule type" value="Genomic_DNA"/>
</dbReference>
<feature type="region of interest" description="Disordered" evidence="9">
    <location>
        <begin position="412"/>
        <end position="490"/>
    </location>
</feature>